<evidence type="ECO:0000313" key="3">
    <source>
        <dbReference type="Proteomes" id="UP000467327"/>
    </source>
</evidence>
<dbReference type="Proteomes" id="UP000467327">
    <property type="component" value="Chromosome"/>
</dbReference>
<feature type="domain" description="Metallo-beta-lactamase" evidence="1">
    <location>
        <begin position="15"/>
        <end position="214"/>
    </location>
</feature>
<evidence type="ECO:0000313" key="2">
    <source>
        <dbReference type="EMBL" id="BBX08610.1"/>
    </source>
</evidence>
<dbReference type="RefSeq" id="WP_115320579.1">
    <property type="nucleotide sequence ID" value="NZ_AP022561.1"/>
</dbReference>
<organism evidence="2 3">
    <name type="scientific">Mycolicibacterium aichiense</name>
    <dbReference type="NCBI Taxonomy" id="1799"/>
    <lineage>
        <taxon>Bacteria</taxon>
        <taxon>Bacillati</taxon>
        <taxon>Actinomycetota</taxon>
        <taxon>Actinomycetes</taxon>
        <taxon>Mycobacteriales</taxon>
        <taxon>Mycobacteriaceae</taxon>
        <taxon>Mycolicibacterium</taxon>
    </lineage>
</organism>
<protein>
    <submittedName>
        <fullName evidence="2">MBL fold metallo-hydrolase</fullName>
    </submittedName>
</protein>
<dbReference type="EMBL" id="AP022561">
    <property type="protein sequence ID" value="BBX08610.1"/>
    <property type="molecule type" value="Genomic_DNA"/>
</dbReference>
<sequence length="252" mass="27374">MKTKIVKIPVLGDHLVNTYLSIGRRPILVDCGMPSSGDRIWEGVTAAGVDPTDLEIIIITHGHVDHFGAAAELQTRTGAPVAAHEADLETYLAGHSDRTRRQPIGVFGHVFTRTPPPNEVTRPLHPDLILSGDYELERHGVEARIIPTPGHTPGSVSVLLDQGDLIAGDMLTGGFLGLLQYRPSNPPFHDDPVQALDSLQAALNLGPHTLHIGHGGPMPAGDVQRWLDRQNRHRPISLTSGPAERGRTAWWR</sequence>
<keyword evidence="3" id="KW-1185">Reference proteome</keyword>
<dbReference type="PANTHER" id="PTHR42951">
    <property type="entry name" value="METALLO-BETA-LACTAMASE DOMAIN-CONTAINING"/>
    <property type="match status" value="1"/>
</dbReference>
<dbReference type="SMART" id="SM00849">
    <property type="entry name" value="Lactamase_B"/>
    <property type="match status" value="1"/>
</dbReference>
<dbReference type="AlphaFoldDB" id="A0AAD1MDG2"/>
<dbReference type="Gene3D" id="3.60.15.10">
    <property type="entry name" value="Ribonuclease Z/Hydroxyacylglutathione hydrolase-like"/>
    <property type="match status" value="1"/>
</dbReference>
<dbReference type="CDD" id="cd07721">
    <property type="entry name" value="yflN-like_MBL-fold"/>
    <property type="match status" value="1"/>
</dbReference>
<evidence type="ECO:0000259" key="1">
    <source>
        <dbReference type="SMART" id="SM00849"/>
    </source>
</evidence>
<reference evidence="2 3" key="1">
    <citation type="journal article" date="2019" name="Emerg. Microbes Infect.">
        <title>Comprehensive subspecies identification of 175 nontuberculous mycobacteria species based on 7547 genomic profiles.</title>
        <authorList>
            <person name="Matsumoto Y."/>
            <person name="Kinjo T."/>
            <person name="Motooka D."/>
            <person name="Nabeya D."/>
            <person name="Jung N."/>
            <person name="Uechi K."/>
            <person name="Horii T."/>
            <person name="Iida T."/>
            <person name="Fujita J."/>
            <person name="Nakamura S."/>
        </authorList>
    </citation>
    <scope>NUCLEOTIDE SEQUENCE [LARGE SCALE GENOMIC DNA]</scope>
    <source>
        <strain evidence="2 3">JCM 6376</strain>
    </source>
</reference>
<dbReference type="InterPro" id="IPR001279">
    <property type="entry name" value="Metallo-B-lactamas"/>
</dbReference>
<gene>
    <name evidence="2" type="ORF">MAIC_34130</name>
</gene>
<dbReference type="Pfam" id="PF00753">
    <property type="entry name" value="Lactamase_B"/>
    <property type="match status" value="1"/>
</dbReference>
<proteinExistence type="predicted"/>
<dbReference type="SUPFAM" id="SSF56281">
    <property type="entry name" value="Metallo-hydrolase/oxidoreductase"/>
    <property type="match status" value="1"/>
</dbReference>
<dbReference type="PANTHER" id="PTHR42951:SF17">
    <property type="entry name" value="METALLO-BETA-LACTAMASE DOMAIN-CONTAINING PROTEIN"/>
    <property type="match status" value="1"/>
</dbReference>
<accession>A0AAD1MDG2</accession>
<dbReference type="InterPro" id="IPR050855">
    <property type="entry name" value="NDM-1-like"/>
</dbReference>
<dbReference type="InterPro" id="IPR036866">
    <property type="entry name" value="RibonucZ/Hydroxyglut_hydro"/>
</dbReference>
<name>A0AAD1MDG2_9MYCO</name>
<dbReference type="KEGG" id="maic:MAIC_34130"/>